<evidence type="ECO:0000256" key="5">
    <source>
        <dbReference type="ARBA" id="ARBA00022989"/>
    </source>
</evidence>
<name>A0A0D2IBM0_9EURO</name>
<dbReference type="GO" id="GO:0055085">
    <property type="term" value="P:transmembrane transport"/>
    <property type="evidence" value="ECO:0007669"/>
    <property type="project" value="TreeGrafter"/>
</dbReference>
<evidence type="ECO:0000259" key="10">
    <source>
        <dbReference type="SMART" id="SM01320"/>
    </source>
</evidence>
<reference evidence="11 12" key="1">
    <citation type="submission" date="2015-01" db="EMBL/GenBank/DDBJ databases">
        <title>The Genome Sequence of Rhinocladiella mackenzie CBS 650.93.</title>
        <authorList>
            <consortium name="The Broad Institute Genomics Platform"/>
            <person name="Cuomo C."/>
            <person name="de Hoog S."/>
            <person name="Gorbushina A."/>
            <person name="Stielow B."/>
            <person name="Teixiera M."/>
            <person name="Abouelleil A."/>
            <person name="Chapman S.B."/>
            <person name="Priest M."/>
            <person name="Young S.K."/>
            <person name="Wortman J."/>
            <person name="Nusbaum C."/>
            <person name="Birren B."/>
        </authorList>
    </citation>
    <scope>NUCLEOTIDE SEQUENCE [LARGE SCALE GENOMIC DNA]</scope>
    <source>
        <strain evidence="11 12">CBS 650.93</strain>
    </source>
</reference>
<evidence type="ECO:0000256" key="6">
    <source>
        <dbReference type="ARBA" id="ARBA00023136"/>
    </source>
</evidence>
<proteinExistence type="inferred from homology"/>
<feature type="transmembrane region" description="Helical" evidence="8">
    <location>
        <begin position="574"/>
        <end position="596"/>
    </location>
</feature>
<organism evidence="11 12">
    <name type="scientific">Rhinocladiella mackenziei CBS 650.93</name>
    <dbReference type="NCBI Taxonomy" id="1442369"/>
    <lineage>
        <taxon>Eukaryota</taxon>
        <taxon>Fungi</taxon>
        <taxon>Dikarya</taxon>
        <taxon>Ascomycota</taxon>
        <taxon>Pezizomycotina</taxon>
        <taxon>Eurotiomycetes</taxon>
        <taxon>Chaetothyriomycetidae</taxon>
        <taxon>Chaetothyriales</taxon>
        <taxon>Herpotrichiellaceae</taxon>
        <taxon>Rhinocladiella</taxon>
    </lineage>
</organism>
<evidence type="ECO:0000256" key="7">
    <source>
        <dbReference type="SAM" id="MobiDB-lite"/>
    </source>
</evidence>
<feature type="transmembrane region" description="Helical" evidence="8">
    <location>
        <begin position="505"/>
        <end position="528"/>
    </location>
</feature>
<keyword evidence="12" id="KW-1185">Reference proteome</keyword>
<dbReference type="InterPro" id="IPR010308">
    <property type="entry name" value="TRP_C"/>
</dbReference>
<feature type="transmembrane region" description="Helical" evidence="8">
    <location>
        <begin position="416"/>
        <end position="438"/>
    </location>
</feature>
<gene>
    <name evidence="11" type="ORF">Z518_09741</name>
</gene>
<feature type="compositionally biased region" description="Polar residues" evidence="7">
    <location>
        <begin position="754"/>
        <end position="763"/>
    </location>
</feature>
<keyword evidence="6 8" id="KW-0472">Membrane</keyword>
<dbReference type="PANTHER" id="PTHR31145">
    <property type="entry name" value="INTEGRAL MEMBRANE PROTEIN (AFU_ORTHOLOGUE AFUA_7G01610)"/>
    <property type="match status" value="1"/>
</dbReference>
<comment type="similarity">
    <text evidence="2">Belongs to the transient receptor potential (TRP) ion channel family.</text>
</comment>
<feature type="region of interest" description="Disordered" evidence="7">
    <location>
        <begin position="651"/>
        <end position="771"/>
    </location>
</feature>
<dbReference type="Pfam" id="PF06011">
    <property type="entry name" value="TRP"/>
    <property type="match status" value="1"/>
</dbReference>
<feature type="transmembrane region" description="Helical" evidence="8">
    <location>
        <begin position="336"/>
        <end position="362"/>
    </location>
</feature>
<keyword evidence="4 9" id="KW-0732">Signal</keyword>
<dbReference type="GO" id="GO:0009272">
    <property type="term" value="P:fungal-type cell wall biogenesis"/>
    <property type="evidence" value="ECO:0007669"/>
    <property type="project" value="TreeGrafter"/>
</dbReference>
<feature type="compositionally biased region" description="Low complexity" evidence="7">
    <location>
        <begin position="703"/>
        <end position="712"/>
    </location>
</feature>
<accession>A0A0D2IBM0</accession>
<dbReference type="VEuPathDB" id="FungiDB:Z518_09741"/>
<dbReference type="PANTHER" id="PTHR31145:SF2">
    <property type="entry name" value="FLAVIN CARRIER PROTEIN 2"/>
    <property type="match status" value="1"/>
</dbReference>
<evidence type="ECO:0000256" key="1">
    <source>
        <dbReference type="ARBA" id="ARBA00004141"/>
    </source>
</evidence>
<feature type="compositionally biased region" description="Polar residues" evidence="7">
    <location>
        <begin position="721"/>
        <end position="737"/>
    </location>
</feature>
<dbReference type="STRING" id="1442369.A0A0D2IBM0"/>
<dbReference type="EMBL" id="KN847482">
    <property type="protein sequence ID" value="KIX00676.1"/>
    <property type="molecule type" value="Genomic_DNA"/>
</dbReference>
<dbReference type="Pfam" id="PF14558">
    <property type="entry name" value="TRP_N"/>
    <property type="match status" value="1"/>
</dbReference>
<dbReference type="InterPro" id="IPR040241">
    <property type="entry name" value="TRP_Flc/Pkd2-like"/>
</dbReference>
<feature type="transmembrane region" description="Helical" evidence="8">
    <location>
        <begin position="390"/>
        <end position="410"/>
    </location>
</feature>
<dbReference type="RefSeq" id="XP_013267812.1">
    <property type="nucleotide sequence ID" value="XM_013412358.1"/>
</dbReference>
<dbReference type="GO" id="GO:0016020">
    <property type="term" value="C:membrane"/>
    <property type="evidence" value="ECO:0007669"/>
    <property type="project" value="UniProtKB-SubCell"/>
</dbReference>
<dbReference type="Proteomes" id="UP000053617">
    <property type="component" value="Unassembled WGS sequence"/>
</dbReference>
<dbReference type="AlphaFoldDB" id="A0A0D2IBM0"/>
<keyword evidence="5 8" id="KW-1133">Transmembrane helix</keyword>
<feature type="chain" id="PRO_5002243948" evidence="9">
    <location>
        <begin position="26"/>
        <end position="771"/>
    </location>
</feature>
<feature type="transmembrane region" description="Helical" evidence="8">
    <location>
        <begin position="479"/>
        <end position="499"/>
    </location>
</feature>
<evidence type="ECO:0000256" key="9">
    <source>
        <dbReference type="SAM" id="SignalP"/>
    </source>
</evidence>
<evidence type="ECO:0000256" key="3">
    <source>
        <dbReference type="ARBA" id="ARBA00022692"/>
    </source>
</evidence>
<keyword evidence="3 8" id="KW-0812">Transmembrane</keyword>
<dbReference type="GeneID" id="25297812"/>
<feature type="domain" description="ML-like" evidence="10">
    <location>
        <begin position="27"/>
        <end position="166"/>
    </location>
</feature>
<protein>
    <submittedName>
        <fullName evidence="11">Rhinocladiella mackenziei CBS 650.93 unplaced genomic scaffold supercont1.8, whole genome shotgun sequence</fullName>
    </submittedName>
</protein>
<comment type="subcellular location">
    <subcellularLocation>
        <location evidence="1">Membrane</location>
        <topology evidence="1">Multi-pass membrane protein</topology>
    </subcellularLocation>
</comment>
<feature type="transmembrane region" description="Helical" evidence="8">
    <location>
        <begin position="535"/>
        <end position="554"/>
    </location>
</feature>
<evidence type="ECO:0000256" key="4">
    <source>
        <dbReference type="ARBA" id="ARBA00022729"/>
    </source>
</evidence>
<evidence type="ECO:0000313" key="11">
    <source>
        <dbReference type="EMBL" id="KIX00676.1"/>
    </source>
</evidence>
<dbReference type="InterPro" id="IPR032800">
    <property type="entry name" value="TRP_N"/>
</dbReference>
<evidence type="ECO:0000256" key="8">
    <source>
        <dbReference type="SAM" id="Phobius"/>
    </source>
</evidence>
<feature type="compositionally biased region" description="Polar residues" evidence="7">
    <location>
        <begin position="651"/>
        <end position="679"/>
    </location>
</feature>
<dbReference type="SMART" id="SM01320">
    <property type="entry name" value="TRP_N"/>
    <property type="match status" value="1"/>
</dbReference>
<evidence type="ECO:0000256" key="2">
    <source>
        <dbReference type="ARBA" id="ARBA00010642"/>
    </source>
</evidence>
<feature type="signal peptide" evidence="9">
    <location>
        <begin position="1"/>
        <end position="25"/>
    </location>
</feature>
<sequence>MRPQTSFSYLLSLLVAISLSPLTFAENIIESNSLNSCKSGSNFTATLFNVAYTPANNSIGVKINGVSSLVGNVTAQLEVIAYGFTILNQTLNPCEMDLAGFCPMQTGQINIETNIDVPDDVAKQVPGIAYSVPDLDGVVRVYVTSTDTNEVIACMEADLSNTKSVYHPAVGWSTAVIAGLGLMAAGVTSGLGHPNTAAHVAANAVSLFGFFQAQAIIGMTSVTMPPIVQSWTQNFQWSMGIIRVEFLQSIATWYQRATGGTPTTYLSTLSTFSVQVQKRAIKRSLQVMTAYATQGIRALAKRQDASATTSTTAENVKVVRGIDRVGFRAGIEQTNIFMTGLIFFIFVLFLVAILVALTKVVLDGCAKAGWMKSDKFLEFRNGWKIVIKGILFRLVLLGFVQMSILCLWELVERDSVAEVVLALIVFISMAAALGWASFKVIQLAKKSVAMHKNPAYILYSDPECLNKWGFLYVQYRATAYYFVVPLLAYILAKAIFIAFAQKSPVAQAVGLLIVEAVALIGISVLRPYMDKKTNIFNISIAAVNFLNAIFLLVFSDAFGQPEMVSGVMGVIFAFYNVVFAAVLLILVLIASIYAIASKNPEVRYQPMRDDRGSFIKSQAALTTELDALGATARGDGRLSYIKDKGYDDDASFSSGSLKHQSDMSQRPMSQTQSMYQQDHTPLYPGENNGRRGPPQSYEQRQMYNQGYNSNGDYGYGGRPTTAPNSQSYDRSMSNLSNGYGPPRSAHGGYPPQQGFRQQNNASPWQRGAGYD</sequence>
<evidence type="ECO:0000313" key="12">
    <source>
        <dbReference type="Proteomes" id="UP000053617"/>
    </source>
</evidence>
<dbReference type="OrthoDB" id="5212126at2759"/>
<dbReference type="HOGENOM" id="CLU_010226_1_0_1"/>